<dbReference type="PANTHER" id="PTHR31170">
    <property type="entry name" value="BNAC04G53230D PROTEIN"/>
    <property type="match status" value="1"/>
</dbReference>
<feature type="transmembrane region" description="Helical" evidence="1">
    <location>
        <begin position="409"/>
        <end position="432"/>
    </location>
</feature>
<keyword evidence="1" id="KW-0472">Membrane</keyword>
<evidence type="ECO:0000313" key="3">
    <source>
        <dbReference type="Proteomes" id="UP000245207"/>
    </source>
</evidence>
<reference evidence="2 3" key="1">
    <citation type="journal article" date="2018" name="Mol. Plant">
        <title>The genome of Artemisia annua provides insight into the evolution of Asteraceae family and artemisinin biosynthesis.</title>
        <authorList>
            <person name="Shen Q."/>
            <person name="Zhang L."/>
            <person name="Liao Z."/>
            <person name="Wang S."/>
            <person name="Yan T."/>
            <person name="Shi P."/>
            <person name="Liu M."/>
            <person name="Fu X."/>
            <person name="Pan Q."/>
            <person name="Wang Y."/>
            <person name="Lv Z."/>
            <person name="Lu X."/>
            <person name="Zhang F."/>
            <person name="Jiang W."/>
            <person name="Ma Y."/>
            <person name="Chen M."/>
            <person name="Hao X."/>
            <person name="Li L."/>
            <person name="Tang Y."/>
            <person name="Lv G."/>
            <person name="Zhou Y."/>
            <person name="Sun X."/>
            <person name="Brodelius P.E."/>
            <person name="Rose J.K.C."/>
            <person name="Tang K."/>
        </authorList>
    </citation>
    <scope>NUCLEOTIDE SEQUENCE [LARGE SCALE GENOMIC DNA]</scope>
    <source>
        <strain evidence="3">cv. Huhao1</strain>
        <tissue evidence="2">Leaf</tissue>
    </source>
</reference>
<name>A0A2U1NWB2_ARTAN</name>
<keyword evidence="3" id="KW-1185">Reference proteome</keyword>
<gene>
    <name evidence="2" type="ORF">CTI12_AA129950</name>
</gene>
<organism evidence="2 3">
    <name type="scientific">Artemisia annua</name>
    <name type="common">Sweet wormwood</name>
    <dbReference type="NCBI Taxonomy" id="35608"/>
    <lineage>
        <taxon>Eukaryota</taxon>
        <taxon>Viridiplantae</taxon>
        <taxon>Streptophyta</taxon>
        <taxon>Embryophyta</taxon>
        <taxon>Tracheophyta</taxon>
        <taxon>Spermatophyta</taxon>
        <taxon>Magnoliopsida</taxon>
        <taxon>eudicotyledons</taxon>
        <taxon>Gunneridae</taxon>
        <taxon>Pentapetalae</taxon>
        <taxon>asterids</taxon>
        <taxon>campanulids</taxon>
        <taxon>Asterales</taxon>
        <taxon>Asteraceae</taxon>
        <taxon>Asteroideae</taxon>
        <taxon>Anthemideae</taxon>
        <taxon>Artemisiinae</taxon>
        <taxon>Artemisia</taxon>
    </lineage>
</organism>
<dbReference type="InterPro" id="IPR004158">
    <property type="entry name" value="DUF247_pln"/>
</dbReference>
<accession>A0A2U1NWB2</accession>
<protein>
    <submittedName>
        <fullName evidence="2">Uncharacterized protein</fullName>
    </submittedName>
</protein>
<dbReference type="Proteomes" id="UP000245207">
    <property type="component" value="Unassembled WGS sequence"/>
</dbReference>
<dbReference type="OrthoDB" id="591587at2759"/>
<evidence type="ECO:0000313" key="2">
    <source>
        <dbReference type="EMBL" id="PWA77760.1"/>
    </source>
</evidence>
<dbReference type="Pfam" id="PF03140">
    <property type="entry name" value="DUF247"/>
    <property type="match status" value="1"/>
</dbReference>
<comment type="caution">
    <text evidence="2">The sequence shown here is derived from an EMBL/GenBank/DDBJ whole genome shotgun (WGS) entry which is preliminary data.</text>
</comment>
<evidence type="ECO:0000256" key="1">
    <source>
        <dbReference type="SAM" id="Phobius"/>
    </source>
</evidence>
<keyword evidence="1" id="KW-0812">Transmembrane</keyword>
<keyword evidence="1" id="KW-1133">Transmembrane helix</keyword>
<dbReference type="PANTHER" id="PTHR31170:SF25">
    <property type="entry name" value="BNAA09G04570D PROTEIN"/>
    <property type="match status" value="1"/>
</dbReference>
<dbReference type="EMBL" id="PKPP01002081">
    <property type="protein sequence ID" value="PWA77760.1"/>
    <property type="molecule type" value="Genomic_DNA"/>
</dbReference>
<proteinExistence type="predicted"/>
<dbReference type="STRING" id="35608.A0A2U1NWB2"/>
<dbReference type="AlphaFoldDB" id="A0A2U1NWB2"/>
<sequence length="435" mass="49917">MAEVNVELGTVDIDHTVQLLLDYEERVHNRSKHHPQSIFMVPSIYRDISPSSYTPRVVSVGPLHHQDEHLKGFEVYKATYMHELLHSLHSTPEETLKACVTKITNSIDQIKACYIGMKTYPDSELVEMMVMDACFILAFLNYQGVSDSSMGLNSLLYPHIFYDMVLIENQIPFFVLQDIFNSTLLKLYPTLSLSYYIFKVQKHCKVFEEDLEMNSSNISSTHDHILGFLHKSYQHPDSNSSKPFSMDKAYSVTELDRSGVRFSYTLNAKWPMAIELEFSRFLCIPLSWRKPTLKMPVLYLHAYTELILRNLLIYEHSSQVKTCVSSYLIALDLLINTPEDVAKLASSQVLVNTLGSEEKAVNLISSIHKDVPVADFFYHEQWKLLDKYYNGYWPNILAELRRSNFSNPWSIIALLAGIALFILTVVQTIYGVKAA</sequence>